<dbReference type="PANTHER" id="PTHR42711:SF5">
    <property type="entry name" value="ABC TRANSPORTER ATP-BINDING PROTEIN NATA"/>
    <property type="match status" value="1"/>
</dbReference>
<accession>A0AA35RUP4</accession>
<dbReference type="SUPFAM" id="SSF52540">
    <property type="entry name" value="P-loop containing nucleoside triphosphate hydrolases"/>
    <property type="match status" value="1"/>
</dbReference>
<evidence type="ECO:0000256" key="3">
    <source>
        <dbReference type="ARBA" id="ARBA00022741"/>
    </source>
</evidence>
<comment type="caution">
    <text evidence="6">The sequence shown here is derived from an EMBL/GenBank/DDBJ whole genome shotgun (WGS) entry which is preliminary data.</text>
</comment>
<protein>
    <submittedName>
        <fullName evidence="6">Aliphatic sulfonates import ATP-binding protein SsuB 3</fullName>
    </submittedName>
</protein>
<feature type="domain" description="ABC transporter" evidence="5">
    <location>
        <begin position="26"/>
        <end position="76"/>
    </location>
</feature>
<evidence type="ECO:0000256" key="2">
    <source>
        <dbReference type="ARBA" id="ARBA00022448"/>
    </source>
</evidence>
<dbReference type="Gene3D" id="3.40.50.300">
    <property type="entry name" value="P-loop containing nucleotide triphosphate hydrolases"/>
    <property type="match status" value="1"/>
</dbReference>
<keyword evidence="3" id="KW-0547">Nucleotide-binding</keyword>
<dbReference type="EMBL" id="CASHTH010001639">
    <property type="protein sequence ID" value="CAI8017527.1"/>
    <property type="molecule type" value="Genomic_DNA"/>
</dbReference>
<dbReference type="InterPro" id="IPR027417">
    <property type="entry name" value="P-loop_NTPase"/>
</dbReference>
<sequence length="83" mass="8631">MIMAANSGAAISATGVRKDFGDRRVLHNLDLQVGWGEIAALFGANGAGKTTLLRILAGLTRPDDGQLHIGNRRVHRGGNAAAV</sequence>
<comment type="similarity">
    <text evidence="1">Belongs to the ABC transporter superfamily.</text>
</comment>
<evidence type="ECO:0000259" key="5">
    <source>
        <dbReference type="Pfam" id="PF00005"/>
    </source>
</evidence>
<keyword evidence="7" id="KW-1185">Reference proteome</keyword>
<dbReference type="InterPro" id="IPR003439">
    <property type="entry name" value="ABC_transporter-like_ATP-bd"/>
</dbReference>
<dbReference type="AlphaFoldDB" id="A0AA35RUP4"/>
<evidence type="ECO:0000256" key="4">
    <source>
        <dbReference type="ARBA" id="ARBA00022840"/>
    </source>
</evidence>
<dbReference type="GO" id="GO:0005524">
    <property type="term" value="F:ATP binding"/>
    <property type="evidence" value="ECO:0007669"/>
    <property type="project" value="UniProtKB-KW"/>
</dbReference>
<dbReference type="InterPro" id="IPR050763">
    <property type="entry name" value="ABC_transporter_ATP-binding"/>
</dbReference>
<keyword evidence="2" id="KW-0813">Transport</keyword>
<evidence type="ECO:0000256" key="1">
    <source>
        <dbReference type="ARBA" id="ARBA00005417"/>
    </source>
</evidence>
<organism evidence="6 7">
    <name type="scientific">Geodia barretti</name>
    <name type="common">Barrett's horny sponge</name>
    <dbReference type="NCBI Taxonomy" id="519541"/>
    <lineage>
        <taxon>Eukaryota</taxon>
        <taxon>Metazoa</taxon>
        <taxon>Porifera</taxon>
        <taxon>Demospongiae</taxon>
        <taxon>Heteroscleromorpha</taxon>
        <taxon>Tetractinellida</taxon>
        <taxon>Astrophorina</taxon>
        <taxon>Geodiidae</taxon>
        <taxon>Geodia</taxon>
    </lineage>
</organism>
<dbReference type="Proteomes" id="UP001174909">
    <property type="component" value="Unassembled WGS sequence"/>
</dbReference>
<gene>
    <name evidence="6" type="ORF">GBAR_LOCUS10638</name>
</gene>
<proteinExistence type="inferred from homology"/>
<reference evidence="6" key="1">
    <citation type="submission" date="2023-03" db="EMBL/GenBank/DDBJ databases">
        <authorList>
            <person name="Steffen K."/>
            <person name="Cardenas P."/>
        </authorList>
    </citation>
    <scope>NUCLEOTIDE SEQUENCE</scope>
</reference>
<dbReference type="PANTHER" id="PTHR42711">
    <property type="entry name" value="ABC TRANSPORTER ATP-BINDING PROTEIN"/>
    <property type="match status" value="1"/>
</dbReference>
<keyword evidence="4 6" id="KW-0067">ATP-binding</keyword>
<evidence type="ECO:0000313" key="6">
    <source>
        <dbReference type="EMBL" id="CAI8017527.1"/>
    </source>
</evidence>
<dbReference type="Pfam" id="PF00005">
    <property type="entry name" value="ABC_tran"/>
    <property type="match status" value="1"/>
</dbReference>
<dbReference type="GO" id="GO:0016887">
    <property type="term" value="F:ATP hydrolysis activity"/>
    <property type="evidence" value="ECO:0007669"/>
    <property type="project" value="InterPro"/>
</dbReference>
<evidence type="ECO:0000313" key="7">
    <source>
        <dbReference type="Proteomes" id="UP001174909"/>
    </source>
</evidence>
<name>A0AA35RUP4_GEOBA</name>